<dbReference type="NCBIfam" id="TIGR01167">
    <property type="entry name" value="LPXTG_anchor"/>
    <property type="match status" value="1"/>
</dbReference>
<dbReference type="EMBL" id="RYUY01000001">
    <property type="protein sequence ID" value="RYQ40442.1"/>
    <property type="molecule type" value="Genomic_DNA"/>
</dbReference>
<keyword evidence="2" id="KW-0964">Secreted</keyword>
<keyword evidence="6" id="KW-0812">Transmembrane</keyword>
<gene>
    <name evidence="9" type="ORF">PG2001B_0323</name>
</gene>
<keyword evidence="3 7" id="KW-0732">Signal</keyword>
<evidence type="ECO:0000313" key="9">
    <source>
        <dbReference type="EMBL" id="RYQ40442.1"/>
    </source>
</evidence>
<evidence type="ECO:0000256" key="2">
    <source>
        <dbReference type="ARBA" id="ARBA00022525"/>
    </source>
</evidence>
<protein>
    <recommendedName>
        <fullName evidence="8">Gram-positive cocci surface proteins LPxTG domain-containing protein</fullName>
    </recommendedName>
</protein>
<accession>A0A4Q5AZE2</accession>
<dbReference type="Gene3D" id="2.60.40.740">
    <property type="match status" value="1"/>
</dbReference>
<dbReference type="InterPro" id="IPR019931">
    <property type="entry name" value="LPXTG_anchor"/>
</dbReference>
<feature type="transmembrane region" description="Helical" evidence="6">
    <location>
        <begin position="519"/>
        <end position="539"/>
    </location>
</feature>
<evidence type="ECO:0000256" key="6">
    <source>
        <dbReference type="SAM" id="Phobius"/>
    </source>
</evidence>
<feature type="chain" id="PRO_5020597120" description="Gram-positive cocci surface proteins LPxTG domain-containing protein" evidence="7">
    <location>
        <begin position="31"/>
        <end position="544"/>
    </location>
</feature>
<dbReference type="InterPro" id="IPR013783">
    <property type="entry name" value="Ig-like_fold"/>
</dbReference>
<dbReference type="PROSITE" id="PS50847">
    <property type="entry name" value="GRAM_POS_ANCHORING"/>
    <property type="match status" value="1"/>
</dbReference>
<dbReference type="Gene3D" id="2.60.40.10">
    <property type="entry name" value="Immunoglobulins"/>
    <property type="match status" value="1"/>
</dbReference>
<keyword evidence="6" id="KW-1133">Transmembrane helix</keyword>
<keyword evidence="1" id="KW-0134">Cell wall</keyword>
<dbReference type="AlphaFoldDB" id="A0A4Q5AZE2"/>
<reference evidence="9 10" key="1">
    <citation type="submission" date="2018-12" db="EMBL/GenBank/DDBJ databases">
        <title>Unveiling genomic diversity among members of the Bifidobacterium pseudolongum species, a widely distributed gut commensal of the animal kingdom.</title>
        <authorList>
            <person name="Lugli G.A."/>
            <person name="Duranti S."/>
            <person name="Albert K."/>
            <person name="Mancabelli L."/>
            <person name="Napoli S."/>
            <person name="Viappiani A."/>
            <person name="Anzalone R."/>
            <person name="Longhi G."/>
            <person name="Milani C."/>
            <person name="Turroni F."/>
            <person name="Alessandri G."/>
            <person name="Sela D.A."/>
            <person name="Van Sinderen D."/>
            <person name="Ventura M."/>
        </authorList>
    </citation>
    <scope>NUCLEOTIDE SEQUENCE [LARGE SCALE GENOMIC DNA]</scope>
    <source>
        <strain evidence="9 10">2001B</strain>
    </source>
</reference>
<sequence>MKKVWKAGIAGLAALSIGAAGFIGTTAAFAAPVDKVITVPAVSAGQTAHTFNVYQIFTGDISADGNTLSNIQWGAQGSEAGSAADAVTALKALTGSDAAKAKEIAKYVKKGADGKFVAPLKTVSSGNTITVPSGYYLLEDTTASTNGDANNIYIVTVNGDTTIAPKNKTVTSSKNVKDKNDTEGTTTDWQDGADHDINDEIEYRLVFNLPANYSDFDSYMLNFVDDMGYGLTYKAGSSKIKVGSGTATAIDDPTNVTGQNKPGSTTDKYTSSYAHATNTNLKGTVWKWSFANTKEDSFFANAANSAVVELTYTATLNENAVLGSAGNPNKFHAEYTNDFYNEDSYGTTPDDVNKVFTYELSVSKVDKDKNPLYNGAGFTLYKKTTTAATNNTLPEDAPAGSIAHDNFVWKPTGTEQRVDATENGQAAEGKTNIAHFKGIDDGTYLLRETFTPDGYNTAEDVIFTLTANHETTSADPTLNSVTTNNTEVTMVEGSMNIATSVVNNKGSELPETGGMGTTMLYVAGGAIVLIAGIGMAVALRRRQA</sequence>
<dbReference type="Proteomes" id="UP000293208">
    <property type="component" value="Unassembled WGS sequence"/>
</dbReference>
<keyword evidence="6" id="KW-0472">Membrane</keyword>
<keyword evidence="4" id="KW-0572">Peptidoglycan-anchor</keyword>
<feature type="domain" description="Gram-positive cocci surface proteins LPxTG" evidence="8">
    <location>
        <begin position="509"/>
        <end position="544"/>
    </location>
</feature>
<evidence type="ECO:0000259" key="8">
    <source>
        <dbReference type="PROSITE" id="PS50847"/>
    </source>
</evidence>
<evidence type="ECO:0000256" key="1">
    <source>
        <dbReference type="ARBA" id="ARBA00022512"/>
    </source>
</evidence>
<dbReference type="RefSeq" id="WP_129913982.1">
    <property type="nucleotide sequence ID" value="NZ_RYUY01000001.1"/>
</dbReference>
<evidence type="ECO:0000256" key="5">
    <source>
        <dbReference type="SAM" id="MobiDB-lite"/>
    </source>
</evidence>
<organism evidence="9 10">
    <name type="scientific">Bifidobacterium pseudolongum subsp. globosum</name>
    <dbReference type="NCBI Taxonomy" id="1690"/>
    <lineage>
        <taxon>Bacteria</taxon>
        <taxon>Bacillati</taxon>
        <taxon>Actinomycetota</taxon>
        <taxon>Actinomycetes</taxon>
        <taxon>Bifidobacteriales</taxon>
        <taxon>Bifidobacteriaceae</taxon>
        <taxon>Bifidobacterium</taxon>
    </lineage>
</organism>
<dbReference type="Pfam" id="PF17802">
    <property type="entry name" value="SpaA"/>
    <property type="match status" value="1"/>
</dbReference>
<feature type="signal peptide" evidence="7">
    <location>
        <begin position="1"/>
        <end position="30"/>
    </location>
</feature>
<feature type="region of interest" description="Disordered" evidence="5">
    <location>
        <begin position="172"/>
        <end position="193"/>
    </location>
</feature>
<name>A0A4Q5AZE2_9BIFI</name>
<evidence type="ECO:0000256" key="7">
    <source>
        <dbReference type="SAM" id="SignalP"/>
    </source>
</evidence>
<dbReference type="InterPro" id="IPR041033">
    <property type="entry name" value="SpaA_PFL_dom_1"/>
</dbReference>
<evidence type="ECO:0000256" key="3">
    <source>
        <dbReference type="ARBA" id="ARBA00022729"/>
    </source>
</evidence>
<proteinExistence type="predicted"/>
<evidence type="ECO:0000313" key="10">
    <source>
        <dbReference type="Proteomes" id="UP000293208"/>
    </source>
</evidence>
<dbReference type="GO" id="GO:0005975">
    <property type="term" value="P:carbohydrate metabolic process"/>
    <property type="evidence" value="ECO:0007669"/>
    <property type="project" value="UniProtKB-ARBA"/>
</dbReference>
<evidence type="ECO:0000256" key="4">
    <source>
        <dbReference type="ARBA" id="ARBA00023088"/>
    </source>
</evidence>
<comment type="caution">
    <text evidence="9">The sequence shown here is derived from an EMBL/GenBank/DDBJ whole genome shotgun (WGS) entry which is preliminary data.</text>
</comment>